<dbReference type="EMBL" id="UINC01126397">
    <property type="protein sequence ID" value="SVD04855.1"/>
    <property type="molecule type" value="Genomic_DNA"/>
</dbReference>
<name>A0A382S5X4_9ZZZZ</name>
<evidence type="ECO:0000256" key="1">
    <source>
        <dbReference type="ARBA" id="ARBA00022692"/>
    </source>
</evidence>
<reference evidence="6" key="1">
    <citation type="submission" date="2018-05" db="EMBL/GenBank/DDBJ databases">
        <authorList>
            <person name="Lanie J.A."/>
            <person name="Ng W.-L."/>
            <person name="Kazmierczak K.M."/>
            <person name="Andrzejewski T.M."/>
            <person name="Davidsen T.M."/>
            <person name="Wayne K.J."/>
            <person name="Tettelin H."/>
            <person name="Glass J.I."/>
            <person name="Rusch D."/>
            <person name="Podicherti R."/>
            <person name="Tsui H.-C.T."/>
            <person name="Winkler M.E."/>
        </authorList>
    </citation>
    <scope>NUCLEOTIDE SEQUENCE</scope>
</reference>
<dbReference type="GO" id="GO:0140359">
    <property type="term" value="F:ABC-type transporter activity"/>
    <property type="evidence" value="ECO:0007669"/>
    <property type="project" value="InterPro"/>
</dbReference>
<evidence type="ECO:0000256" key="2">
    <source>
        <dbReference type="ARBA" id="ARBA00022989"/>
    </source>
</evidence>
<feature type="non-terminal residue" evidence="6">
    <location>
        <position position="164"/>
    </location>
</feature>
<keyword evidence="2 4" id="KW-1133">Transmembrane helix</keyword>
<gene>
    <name evidence="6" type="ORF">METZ01_LOCUS357709</name>
</gene>
<dbReference type="GO" id="GO:0005524">
    <property type="term" value="F:ATP binding"/>
    <property type="evidence" value="ECO:0007669"/>
    <property type="project" value="InterPro"/>
</dbReference>
<dbReference type="Gene3D" id="1.20.1560.10">
    <property type="entry name" value="ABC transporter type 1, transmembrane domain"/>
    <property type="match status" value="1"/>
</dbReference>
<evidence type="ECO:0000313" key="6">
    <source>
        <dbReference type="EMBL" id="SVD04855.1"/>
    </source>
</evidence>
<sequence length="164" mass="18644">MFSWFESRLNPYPLEEPGQPPEGLIAFCWHYTRSAGPWLAFMSVLTALISAGEVYLFGFLGNIVDWLSASDPAGFIEREGSRLLWMGAFLIVGLPVVVLLQSLLIHQTLLGNYPMIARWQMHRYLLRQSMNFFANEFAGRVATRVMQTSLAIRESVLKLLDVFV</sequence>
<dbReference type="InterPro" id="IPR036640">
    <property type="entry name" value="ABC1_TM_sf"/>
</dbReference>
<organism evidence="6">
    <name type="scientific">marine metagenome</name>
    <dbReference type="NCBI Taxonomy" id="408172"/>
    <lineage>
        <taxon>unclassified sequences</taxon>
        <taxon>metagenomes</taxon>
        <taxon>ecological metagenomes</taxon>
    </lineage>
</organism>
<accession>A0A382S5X4</accession>
<dbReference type="AlphaFoldDB" id="A0A382S5X4"/>
<evidence type="ECO:0000259" key="5">
    <source>
        <dbReference type="PROSITE" id="PS50929"/>
    </source>
</evidence>
<feature type="domain" description="ABC transmembrane type-1" evidence="5">
    <location>
        <begin position="40"/>
        <end position="164"/>
    </location>
</feature>
<evidence type="ECO:0000256" key="3">
    <source>
        <dbReference type="ARBA" id="ARBA00023136"/>
    </source>
</evidence>
<keyword evidence="3 4" id="KW-0472">Membrane</keyword>
<keyword evidence="1 4" id="KW-0812">Transmembrane</keyword>
<proteinExistence type="predicted"/>
<evidence type="ECO:0000256" key="4">
    <source>
        <dbReference type="SAM" id="Phobius"/>
    </source>
</evidence>
<feature type="transmembrane region" description="Helical" evidence="4">
    <location>
        <begin position="39"/>
        <end position="63"/>
    </location>
</feature>
<dbReference type="PROSITE" id="PS50929">
    <property type="entry name" value="ABC_TM1F"/>
    <property type="match status" value="1"/>
</dbReference>
<feature type="transmembrane region" description="Helical" evidence="4">
    <location>
        <begin position="83"/>
        <end position="105"/>
    </location>
</feature>
<protein>
    <recommendedName>
        <fullName evidence="5">ABC transmembrane type-1 domain-containing protein</fullName>
    </recommendedName>
</protein>
<dbReference type="SUPFAM" id="SSF90123">
    <property type="entry name" value="ABC transporter transmembrane region"/>
    <property type="match status" value="1"/>
</dbReference>
<dbReference type="GO" id="GO:0016020">
    <property type="term" value="C:membrane"/>
    <property type="evidence" value="ECO:0007669"/>
    <property type="project" value="InterPro"/>
</dbReference>
<dbReference type="InterPro" id="IPR011527">
    <property type="entry name" value="ABC1_TM_dom"/>
</dbReference>